<proteinExistence type="predicted"/>
<evidence type="ECO:0000313" key="1">
    <source>
        <dbReference type="EMBL" id="QNP61646.1"/>
    </source>
</evidence>
<dbReference type="KEGG" id="sgj:IAG43_01035"/>
<dbReference type="EMBL" id="CP060825">
    <property type="protein sequence ID" value="QNP61646.1"/>
    <property type="molecule type" value="Genomic_DNA"/>
</dbReference>
<evidence type="ECO:0000313" key="2">
    <source>
        <dbReference type="Proteomes" id="UP000516230"/>
    </source>
</evidence>
<reference evidence="1 2" key="1">
    <citation type="submission" date="2020-08" db="EMBL/GenBank/DDBJ databases">
        <title>A novel species.</title>
        <authorList>
            <person name="Gao J."/>
        </authorList>
    </citation>
    <scope>NUCLEOTIDE SEQUENCE [LARGE SCALE GENOMIC DNA]</scope>
    <source>
        <strain evidence="1 2">CRPJ-33</strain>
    </source>
</reference>
<name>A0A7H0HM80_9ACTN</name>
<organism evidence="1 2">
    <name type="scientific">Streptomyces genisteinicus</name>
    <dbReference type="NCBI Taxonomy" id="2768068"/>
    <lineage>
        <taxon>Bacteria</taxon>
        <taxon>Bacillati</taxon>
        <taxon>Actinomycetota</taxon>
        <taxon>Actinomycetes</taxon>
        <taxon>Kitasatosporales</taxon>
        <taxon>Streptomycetaceae</taxon>
        <taxon>Streptomyces</taxon>
    </lineage>
</organism>
<keyword evidence="2" id="KW-1185">Reference proteome</keyword>
<gene>
    <name evidence="1" type="ORF">IAG43_01035</name>
</gene>
<sequence>MVEIEVRGRVPGRDGEELPAVRVRLADGRTTVRELIGHAVEEQIGALRADAARCRRSLDRQYLSETELQELARTGAVRTPSRVPAVPQVPSEVARARAAFARGAFAVFAGGRQILDPDEWFTLRQGDRVVFLRTVALTGG</sequence>
<accession>A0A7H0HM80</accession>
<dbReference type="Proteomes" id="UP000516230">
    <property type="component" value="Chromosome"/>
</dbReference>
<protein>
    <submittedName>
        <fullName evidence="1">Uncharacterized protein</fullName>
    </submittedName>
</protein>
<dbReference type="AlphaFoldDB" id="A0A7H0HM80"/>
<dbReference type="RefSeq" id="WP_187738852.1">
    <property type="nucleotide sequence ID" value="NZ_CP060825.1"/>
</dbReference>